<gene>
    <name evidence="1" type="ORF">BZL29_6317</name>
</gene>
<dbReference type="Proteomes" id="UP000188532">
    <property type="component" value="Unassembled WGS sequence"/>
</dbReference>
<evidence type="ECO:0000313" key="1">
    <source>
        <dbReference type="EMBL" id="OOK69603.1"/>
    </source>
</evidence>
<comment type="caution">
    <text evidence="1">The sequence shown here is derived from an EMBL/GenBank/DDBJ whole genome shotgun (WGS) entry which is preliminary data.</text>
</comment>
<dbReference type="EMBL" id="MVBN01000007">
    <property type="protein sequence ID" value="OOK69603.1"/>
    <property type="molecule type" value="Genomic_DNA"/>
</dbReference>
<reference evidence="1 2" key="1">
    <citation type="submission" date="2017-02" db="EMBL/GenBank/DDBJ databases">
        <title>Complete genome sequences of Mycobacterium kansasii strains isolated from rhesus macaques.</title>
        <authorList>
            <person name="Panda A."/>
            <person name="Nagaraj S."/>
            <person name="Zhao X."/>
            <person name="Tettelin H."/>
            <person name="Detolla L.J."/>
        </authorList>
    </citation>
    <scope>NUCLEOTIDE SEQUENCE [LARGE SCALE GENOMIC DNA]</scope>
    <source>
        <strain evidence="1 2">11-3469</strain>
    </source>
</reference>
<name>A0A1V3WRM0_MYCKA</name>
<proteinExistence type="predicted"/>
<evidence type="ECO:0000313" key="2">
    <source>
        <dbReference type="Proteomes" id="UP000188532"/>
    </source>
</evidence>
<sequence>MAGPARRNDETKRCDSVAAAACTTGVTRNDIAVPLPVIRRHGREPIYADMPKPKFAVVVPEHMINTS</sequence>
<protein>
    <submittedName>
        <fullName evidence="1">Uncharacterized protein</fullName>
    </submittedName>
</protein>
<organism evidence="1 2">
    <name type="scientific">Mycobacterium kansasii</name>
    <dbReference type="NCBI Taxonomy" id="1768"/>
    <lineage>
        <taxon>Bacteria</taxon>
        <taxon>Bacillati</taxon>
        <taxon>Actinomycetota</taxon>
        <taxon>Actinomycetes</taxon>
        <taxon>Mycobacteriales</taxon>
        <taxon>Mycobacteriaceae</taxon>
        <taxon>Mycobacterium</taxon>
    </lineage>
</organism>
<dbReference type="AlphaFoldDB" id="A0A1V3WRM0"/>
<accession>A0A1V3WRM0</accession>